<sequence length="196" mass="22883">MVSYTDPADYPNQRQNIKKICCFLENIRLENVYDEDTSEDSQSEELVEVNDHPSDIVSNCSGSEKITEQEWLENSIKSNQIIKYDYNSFENIEYIERGLFGGIYSAILKNESMKVVIKSIVVNSNSMELFVNENDSDKKISYIIERKREKPITGTPKSYIKVYQECWDQDPKQRPNIEKVTHGLNLLHKLLNQWSE</sequence>
<keyword evidence="2" id="KW-1185">Reference proteome</keyword>
<evidence type="ECO:0000313" key="1">
    <source>
        <dbReference type="EMBL" id="CAG8563224.1"/>
    </source>
</evidence>
<dbReference type="Gene3D" id="1.10.510.10">
    <property type="entry name" value="Transferase(Phosphotransferase) domain 1"/>
    <property type="match status" value="1"/>
</dbReference>
<dbReference type="InterPro" id="IPR011009">
    <property type="entry name" value="Kinase-like_dom_sf"/>
</dbReference>
<dbReference type="SUPFAM" id="SSF56112">
    <property type="entry name" value="Protein kinase-like (PK-like)"/>
    <property type="match status" value="1"/>
</dbReference>
<reference evidence="1" key="1">
    <citation type="submission" date="2021-06" db="EMBL/GenBank/DDBJ databases">
        <authorList>
            <person name="Kallberg Y."/>
            <person name="Tangrot J."/>
            <person name="Rosling A."/>
        </authorList>
    </citation>
    <scope>NUCLEOTIDE SEQUENCE</scope>
    <source>
        <strain evidence="1">AZ414A</strain>
    </source>
</reference>
<name>A0A9N9FWW1_9GLOM</name>
<organism evidence="1 2">
    <name type="scientific">Diversispora eburnea</name>
    <dbReference type="NCBI Taxonomy" id="1213867"/>
    <lineage>
        <taxon>Eukaryota</taxon>
        <taxon>Fungi</taxon>
        <taxon>Fungi incertae sedis</taxon>
        <taxon>Mucoromycota</taxon>
        <taxon>Glomeromycotina</taxon>
        <taxon>Glomeromycetes</taxon>
        <taxon>Diversisporales</taxon>
        <taxon>Diversisporaceae</taxon>
        <taxon>Diversispora</taxon>
    </lineage>
</organism>
<comment type="caution">
    <text evidence="1">The sequence shown here is derived from an EMBL/GenBank/DDBJ whole genome shotgun (WGS) entry which is preliminary data.</text>
</comment>
<accession>A0A9N9FWW1</accession>
<proteinExistence type="predicted"/>
<dbReference type="OrthoDB" id="2436700at2759"/>
<protein>
    <submittedName>
        <fullName evidence="1">2494_t:CDS:1</fullName>
    </submittedName>
</protein>
<dbReference type="Proteomes" id="UP000789706">
    <property type="component" value="Unassembled WGS sequence"/>
</dbReference>
<dbReference type="AlphaFoldDB" id="A0A9N9FWW1"/>
<evidence type="ECO:0000313" key="2">
    <source>
        <dbReference type="Proteomes" id="UP000789706"/>
    </source>
</evidence>
<gene>
    <name evidence="1" type="ORF">DEBURN_LOCUS7694</name>
</gene>
<dbReference type="EMBL" id="CAJVPK010000976">
    <property type="protein sequence ID" value="CAG8563224.1"/>
    <property type="molecule type" value="Genomic_DNA"/>
</dbReference>